<feature type="compositionally biased region" description="Basic and acidic residues" evidence="1">
    <location>
        <begin position="50"/>
        <end position="69"/>
    </location>
</feature>
<proteinExistence type="predicted"/>
<evidence type="ECO:0000313" key="3">
    <source>
        <dbReference type="Proteomes" id="UP000184315"/>
    </source>
</evidence>
<feature type="region of interest" description="Disordered" evidence="1">
    <location>
        <begin position="109"/>
        <end position="133"/>
    </location>
</feature>
<dbReference type="OrthoDB" id="467131at2"/>
<name>A0A1J1LE75_9CYAN</name>
<dbReference type="EMBL" id="CZDF01000132">
    <property type="protein sequence ID" value="CUR30885.1"/>
    <property type="molecule type" value="Genomic_DNA"/>
</dbReference>
<keyword evidence="3" id="KW-1185">Reference proteome</keyword>
<organism evidence="2 3">
    <name type="scientific">Planktothrix tepida PCC 9214</name>
    <dbReference type="NCBI Taxonomy" id="671072"/>
    <lineage>
        <taxon>Bacteria</taxon>
        <taxon>Bacillati</taxon>
        <taxon>Cyanobacteriota</taxon>
        <taxon>Cyanophyceae</taxon>
        <taxon>Oscillatoriophycideae</taxon>
        <taxon>Oscillatoriales</taxon>
        <taxon>Microcoleaceae</taxon>
        <taxon>Planktothrix</taxon>
    </lineage>
</organism>
<protein>
    <submittedName>
        <fullName evidence="2">Uncharacterized protein</fullName>
    </submittedName>
</protein>
<sequence>MKSGFFRMVSNIRSFLMQLQVQRFFAVFLVGFVLLNTTVDVQKYDRSNPVSKERIDKVAHQKKSDRPKTTGEFLDEAEGDVPLNERFKNITRDSAEAFKDWGETYSKGVQNTGDKLKDNTAEAGKNIIDKVTP</sequence>
<gene>
    <name evidence="2" type="ORF">PL9214290476</name>
</gene>
<reference evidence="3" key="1">
    <citation type="submission" date="2015-10" db="EMBL/GenBank/DDBJ databases">
        <authorList>
            <person name="Regsiter A."/>
            <person name="william w."/>
        </authorList>
    </citation>
    <scope>NUCLEOTIDE SEQUENCE [LARGE SCALE GENOMIC DNA]</scope>
</reference>
<feature type="region of interest" description="Disordered" evidence="1">
    <location>
        <begin position="50"/>
        <end position="75"/>
    </location>
</feature>
<evidence type="ECO:0000313" key="2">
    <source>
        <dbReference type="EMBL" id="CUR30885.1"/>
    </source>
</evidence>
<dbReference type="Proteomes" id="UP000184315">
    <property type="component" value="Unassembled WGS sequence"/>
</dbReference>
<dbReference type="AlphaFoldDB" id="A0A1J1LE75"/>
<dbReference type="RefSeq" id="WP_072717836.1">
    <property type="nucleotide sequence ID" value="NZ_LN889782.1"/>
</dbReference>
<accession>A0A1J1LE75</accession>
<evidence type="ECO:0000256" key="1">
    <source>
        <dbReference type="SAM" id="MobiDB-lite"/>
    </source>
</evidence>